<keyword evidence="2" id="KW-1185">Reference proteome</keyword>
<dbReference type="AlphaFoldDB" id="M7X9B3"/>
<reference evidence="1" key="1">
    <citation type="submission" date="2013-01" db="EMBL/GenBank/DDBJ databases">
        <title>Genome assembly of Mariniradius saccharolyticus AK6.</title>
        <authorList>
            <person name="Vaidya B."/>
            <person name="Khatri I."/>
            <person name="Tanuku N.R.S."/>
            <person name="Subramanian S."/>
            <person name="Pinnaka A."/>
        </authorList>
    </citation>
    <scope>NUCLEOTIDE SEQUENCE [LARGE SCALE GENOMIC DNA]</scope>
    <source>
        <strain evidence="1">AK6</strain>
    </source>
</reference>
<dbReference type="EMBL" id="AMZY02000007">
    <property type="protein sequence ID" value="EMS34000.1"/>
    <property type="molecule type" value="Genomic_DNA"/>
</dbReference>
<dbReference type="Proteomes" id="UP000010953">
    <property type="component" value="Unassembled WGS sequence"/>
</dbReference>
<sequence length="44" mass="5106">MGEPDMVMRLIRFQKNTKNWPFAKTFYQSAHFVGRITISSDKGA</sequence>
<dbReference type="InParanoid" id="M7X9B3"/>
<proteinExistence type="predicted"/>
<name>M7X9B3_9BACT</name>
<evidence type="ECO:0000313" key="1">
    <source>
        <dbReference type="EMBL" id="EMS34000.1"/>
    </source>
</evidence>
<organism evidence="1 2">
    <name type="scientific">Mariniradius saccharolyticus AK6</name>
    <dbReference type="NCBI Taxonomy" id="1239962"/>
    <lineage>
        <taxon>Bacteria</taxon>
        <taxon>Pseudomonadati</taxon>
        <taxon>Bacteroidota</taxon>
        <taxon>Cytophagia</taxon>
        <taxon>Cytophagales</taxon>
        <taxon>Cyclobacteriaceae</taxon>
        <taxon>Mariniradius</taxon>
    </lineage>
</organism>
<gene>
    <name evidence="1" type="ORF">C943_03816</name>
</gene>
<dbReference type="STRING" id="1239962.C943_03816"/>
<protein>
    <submittedName>
        <fullName evidence="1">Uncharacterized protein</fullName>
    </submittedName>
</protein>
<evidence type="ECO:0000313" key="2">
    <source>
        <dbReference type="Proteomes" id="UP000010953"/>
    </source>
</evidence>
<accession>M7X9B3</accession>
<comment type="caution">
    <text evidence="1">The sequence shown here is derived from an EMBL/GenBank/DDBJ whole genome shotgun (WGS) entry which is preliminary data.</text>
</comment>